<sequence length="604" mass="66990">MTQTLEPAAAVGARQRVEDWLAGFEAALAARDADRAAALFATTSFWRDLIAFTWNLKTVENRDGVKDLLLGTMDTADAHGFHASEEPTEANGIVEAWIGFETAAGRGRGHLRLNDEGAFTFLTTLYELKGHEEPLGTTRPKGAEHGVNRERVTWSEARQAEADELGTTRQPYVVVIGGGQGGIALGARLRQLGVDHVVVDRYARPGDQWRGRYKSLCLHDPVWYDHLPYLDFPRTWPVFAPKDKIADWLEMYTKVMEVNYWSSTTCKSASYDDEAKEWTVVLDRDGEEVVLKPKQLVLATGMSGKPNVPSLPGQDLFRGEQHHSSQHPGPDAYRGKKAVIVGSNNSAFDICGALWEAGADVTMIQRSSTHIVRSDSLMDLGLGDLYSERALAAGMTTQKADLTFASLPYRIMHTFQQPVYAAIKERDQEFYDRLEGAGFRHDWGDDDSGLFMKYLRRGSGYYIDVGAADLVANGDVKLAHGQVTELTETSVRLDDGTELEADLVVYATGYGSMNGWAADLISQEVADKVGKVWGLGSDTTKDPGPWEGEQRNMWKPTQQDGLWFHGGNLHQSRHYSLYLALQLKARAEGIPTPVYGLQERHHLV</sequence>
<dbReference type="InterPro" id="IPR050982">
    <property type="entry name" value="Auxin_biosynth/cation_transpt"/>
</dbReference>
<dbReference type="SUPFAM" id="SSF51905">
    <property type="entry name" value="FAD/NAD(P)-binding domain"/>
    <property type="match status" value="2"/>
</dbReference>
<gene>
    <name evidence="3" type="ORF">AA23TX_03291</name>
</gene>
<name>A0A6I8LML1_9PSEU</name>
<dbReference type="EMBL" id="CABVGP010000001">
    <property type="protein sequence ID" value="VVJ18270.1"/>
    <property type="molecule type" value="Genomic_DNA"/>
</dbReference>
<feature type="region of interest" description="Disordered" evidence="2">
    <location>
        <begin position="314"/>
        <end position="333"/>
    </location>
</feature>
<dbReference type="PANTHER" id="PTHR43539">
    <property type="entry name" value="FLAVIN-BINDING MONOOXYGENASE-LIKE PROTEIN (AFU_ORTHOLOGUE AFUA_4G09220)"/>
    <property type="match status" value="1"/>
</dbReference>
<dbReference type="AlphaFoldDB" id="A0A6I8LML1"/>
<evidence type="ECO:0000313" key="4">
    <source>
        <dbReference type="Proteomes" id="UP000399805"/>
    </source>
</evidence>
<dbReference type="SUPFAM" id="SSF54427">
    <property type="entry name" value="NTF2-like"/>
    <property type="match status" value="1"/>
</dbReference>
<proteinExistence type="predicted"/>
<keyword evidence="1" id="KW-0560">Oxidoreductase</keyword>
<dbReference type="PRINTS" id="PR00411">
    <property type="entry name" value="PNDRDTASEI"/>
</dbReference>
<dbReference type="GO" id="GO:0004497">
    <property type="term" value="F:monooxygenase activity"/>
    <property type="evidence" value="ECO:0007669"/>
    <property type="project" value="UniProtKB-KW"/>
</dbReference>
<keyword evidence="3" id="KW-0503">Monooxygenase</keyword>
<dbReference type="Proteomes" id="UP000399805">
    <property type="component" value="Unassembled WGS sequence"/>
</dbReference>
<dbReference type="Gene3D" id="3.50.50.60">
    <property type="entry name" value="FAD/NAD(P)-binding domain"/>
    <property type="match status" value="2"/>
</dbReference>
<evidence type="ECO:0000313" key="3">
    <source>
        <dbReference type="EMBL" id="VVJ18270.1"/>
    </source>
</evidence>
<dbReference type="InterPro" id="IPR032710">
    <property type="entry name" value="NTF2-like_dom_sf"/>
</dbReference>
<evidence type="ECO:0000256" key="1">
    <source>
        <dbReference type="ARBA" id="ARBA00023002"/>
    </source>
</evidence>
<dbReference type="GO" id="GO:0050660">
    <property type="term" value="F:flavin adenine dinucleotide binding"/>
    <property type="evidence" value="ECO:0007669"/>
    <property type="project" value="TreeGrafter"/>
</dbReference>
<keyword evidence="4" id="KW-1185">Reference proteome</keyword>
<dbReference type="PANTHER" id="PTHR43539:SF68">
    <property type="entry name" value="FLAVIN-BINDING MONOOXYGENASE-LIKE PROTEIN (AFU_ORTHOLOGUE AFUA_4G09220)"/>
    <property type="match status" value="1"/>
</dbReference>
<organism evidence="3 4">
    <name type="scientific">Amycolatopsis camponoti</name>
    <dbReference type="NCBI Taxonomy" id="2606593"/>
    <lineage>
        <taxon>Bacteria</taxon>
        <taxon>Bacillati</taxon>
        <taxon>Actinomycetota</taxon>
        <taxon>Actinomycetes</taxon>
        <taxon>Pseudonocardiales</taxon>
        <taxon>Pseudonocardiaceae</taxon>
        <taxon>Amycolatopsis</taxon>
    </lineage>
</organism>
<evidence type="ECO:0000256" key="2">
    <source>
        <dbReference type="SAM" id="MobiDB-lite"/>
    </source>
</evidence>
<dbReference type="InterPro" id="IPR036188">
    <property type="entry name" value="FAD/NAD-bd_sf"/>
</dbReference>
<dbReference type="RefSeq" id="WP_155543311.1">
    <property type="nucleotide sequence ID" value="NZ_CABVGP010000001.1"/>
</dbReference>
<dbReference type="Pfam" id="PF13738">
    <property type="entry name" value="Pyr_redox_3"/>
    <property type="match status" value="1"/>
</dbReference>
<reference evidence="3 4" key="1">
    <citation type="submission" date="2019-09" db="EMBL/GenBank/DDBJ databases">
        <authorList>
            <person name="Leyn A S."/>
        </authorList>
    </citation>
    <scope>NUCLEOTIDE SEQUENCE [LARGE SCALE GENOMIC DNA]</scope>
    <source>
        <strain evidence="3">AA231_1</strain>
    </source>
</reference>
<protein>
    <submittedName>
        <fullName evidence="3">Flavin-containing monooxygenase</fullName>
    </submittedName>
</protein>
<accession>A0A6I8LML1</accession>